<dbReference type="InterPro" id="IPR005545">
    <property type="entry name" value="YCII"/>
</dbReference>
<accession>A0ABU7PI46</accession>
<evidence type="ECO:0000313" key="4">
    <source>
        <dbReference type="Proteomes" id="UP001344658"/>
    </source>
</evidence>
<dbReference type="PANTHER" id="PTHR35174:SF3">
    <property type="entry name" value="BLL7171 PROTEIN"/>
    <property type="match status" value="1"/>
</dbReference>
<organism evidence="3 4">
    <name type="scientific">Actinacidiphila polyblastidii</name>
    <dbReference type="NCBI Taxonomy" id="3110430"/>
    <lineage>
        <taxon>Bacteria</taxon>
        <taxon>Bacillati</taxon>
        <taxon>Actinomycetota</taxon>
        <taxon>Actinomycetes</taxon>
        <taxon>Kitasatosporales</taxon>
        <taxon>Streptomycetaceae</taxon>
        <taxon>Actinacidiphila</taxon>
    </lineage>
</organism>
<dbReference type="PANTHER" id="PTHR35174">
    <property type="entry name" value="BLL7171 PROTEIN-RELATED"/>
    <property type="match status" value="1"/>
</dbReference>
<dbReference type="SUPFAM" id="SSF54909">
    <property type="entry name" value="Dimeric alpha+beta barrel"/>
    <property type="match status" value="1"/>
</dbReference>
<feature type="domain" description="YCII-related" evidence="2">
    <location>
        <begin position="1"/>
        <end position="109"/>
    </location>
</feature>
<evidence type="ECO:0000259" key="2">
    <source>
        <dbReference type="Pfam" id="PF03795"/>
    </source>
</evidence>
<dbReference type="Pfam" id="PF03795">
    <property type="entry name" value="YCII"/>
    <property type="match status" value="1"/>
</dbReference>
<dbReference type="Proteomes" id="UP001344658">
    <property type="component" value="Unassembled WGS sequence"/>
</dbReference>
<dbReference type="RefSeq" id="WP_330798902.1">
    <property type="nucleotide sequence ID" value="NZ_JAZEWV010000028.1"/>
</dbReference>
<name>A0ABU7PI46_9ACTN</name>
<evidence type="ECO:0000313" key="3">
    <source>
        <dbReference type="EMBL" id="MEE4545353.1"/>
    </source>
</evidence>
<evidence type="ECO:0000256" key="1">
    <source>
        <dbReference type="ARBA" id="ARBA00007689"/>
    </source>
</evidence>
<dbReference type="Gene3D" id="3.30.70.1060">
    <property type="entry name" value="Dimeric alpha+beta barrel"/>
    <property type="match status" value="1"/>
</dbReference>
<proteinExistence type="inferred from homology"/>
<reference evidence="3 4" key="1">
    <citation type="submission" date="2023-12" db="EMBL/GenBank/DDBJ databases">
        <title>Streptomyces sp. V4-01.</title>
        <authorList>
            <person name="Somphong A."/>
            <person name="Phongsopitanun W."/>
        </authorList>
    </citation>
    <scope>NUCLEOTIDE SEQUENCE [LARGE SCALE GENOMIC DNA]</scope>
    <source>
        <strain evidence="3 4">V4-01</strain>
    </source>
</reference>
<gene>
    <name evidence="3" type="ORF">V2S66_25725</name>
</gene>
<keyword evidence="4" id="KW-1185">Reference proteome</keyword>
<dbReference type="InterPro" id="IPR011008">
    <property type="entry name" value="Dimeric_a/b-barrel"/>
</dbReference>
<sequence>MKYLLLICHDGDHYAGVGRQELDARPWVEEMTRRNVRLTGSRTRDADDATTVRVRDGALLTTDGPYAETKEQMAGFDIIDCADLDEAIEIASKHPVARYGMVEVRPFWPEDFSQDAPSDAQ</sequence>
<dbReference type="EMBL" id="JAZEWV010000028">
    <property type="protein sequence ID" value="MEE4545353.1"/>
    <property type="molecule type" value="Genomic_DNA"/>
</dbReference>
<comment type="similarity">
    <text evidence="1">Belongs to the YciI family.</text>
</comment>
<protein>
    <submittedName>
        <fullName evidence="3">YciI family protein</fullName>
    </submittedName>
</protein>
<comment type="caution">
    <text evidence="3">The sequence shown here is derived from an EMBL/GenBank/DDBJ whole genome shotgun (WGS) entry which is preliminary data.</text>
</comment>